<keyword evidence="2" id="KW-1185">Reference proteome</keyword>
<dbReference type="Proteomes" id="UP000499080">
    <property type="component" value="Unassembled WGS sequence"/>
</dbReference>
<name>A0A4Y2FMB7_ARAVE</name>
<organism evidence="1 2">
    <name type="scientific">Araneus ventricosus</name>
    <name type="common">Orbweaver spider</name>
    <name type="synonym">Epeira ventricosa</name>
    <dbReference type="NCBI Taxonomy" id="182803"/>
    <lineage>
        <taxon>Eukaryota</taxon>
        <taxon>Metazoa</taxon>
        <taxon>Ecdysozoa</taxon>
        <taxon>Arthropoda</taxon>
        <taxon>Chelicerata</taxon>
        <taxon>Arachnida</taxon>
        <taxon>Araneae</taxon>
        <taxon>Araneomorphae</taxon>
        <taxon>Entelegynae</taxon>
        <taxon>Araneoidea</taxon>
        <taxon>Araneidae</taxon>
        <taxon>Araneus</taxon>
    </lineage>
</organism>
<proteinExistence type="predicted"/>
<accession>A0A4Y2FMB7</accession>
<dbReference type="EMBL" id="BGPR01000942">
    <property type="protein sequence ID" value="GBM40774.1"/>
    <property type="molecule type" value="Genomic_DNA"/>
</dbReference>
<evidence type="ECO:0000313" key="1">
    <source>
        <dbReference type="EMBL" id="GBM40774.1"/>
    </source>
</evidence>
<reference evidence="1 2" key="1">
    <citation type="journal article" date="2019" name="Sci. Rep.">
        <title>Orb-weaving spider Araneus ventricosus genome elucidates the spidroin gene catalogue.</title>
        <authorList>
            <person name="Kono N."/>
            <person name="Nakamura H."/>
            <person name="Ohtoshi R."/>
            <person name="Moran D.A.P."/>
            <person name="Shinohara A."/>
            <person name="Yoshida Y."/>
            <person name="Fujiwara M."/>
            <person name="Mori M."/>
            <person name="Tomita M."/>
            <person name="Arakawa K."/>
        </authorList>
    </citation>
    <scope>NUCLEOTIDE SEQUENCE [LARGE SCALE GENOMIC DNA]</scope>
</reference>
<gene>
    <name evidence="1" type="ORF">AVEN_157913_1</name>
</gene>
<dbReference type="AlphaFoldDB" id="A0A4Y2FMB7"/>
<protein>
    <submittedName>
        <fullName evidence="1">Uncharacterized protein</fullName>
    </submittedName>
</protein>
<evidence type="ECO:0000313" key="2">
    <source>
        <dbReference type="Proteomes" id="UP000499080"/>
    </source>
</evidence>
<sequence>MFSGCQQFLSPVEYNLHELKLFFSEQWTWLILLSIQARMKRPVLRFGTPEEHGSILLTALFKIGTPMCALAINCSAWLGLLLEKSFLQEKHKCGAVFPETLPGSHPATKYWS</sequence>
<comment type="caution">
    <text evidence="1">The sequence shown here is derived from an EMBL/GenBank/DDBJ whole genome shotgun (WGS) entry which is preliminary data.</text>
</comment>